<dbReference type="PANTHER" id="PTHR10869:SF236">
    <property type="entry name" value="PROLYL 4-HYDROXYLASE ALPHA SUBUNIT DOMAIN-CONTAINING PROTEIN"/>
    <property type="match status" value="1"/>
</dbReference>
<dbReference type="GO" id="GO:0005783">
    <property type="term" value="C:endoplasmic reticulum"/>
    <property type="evidence" value="ECO:0007669"/>
    <property type="project" value="TreeGrafter"/>
</dbReference>
<evidence type="ECO:0000256" key="1">
    <source>
        <dbReference type="ARBA" id="ARBA00001961"/>
    </source>
</evidence>
<evidence type="ECO:0000313" key="8">
    <source>
        <dbReference type="Proteomes" id="UP000076532"/>
    </source>
</evidence>
<dbReference type="PANTHER" id="PTHR10869">
    <property type="entry name" value="PROLYL 4-HYDROXYLASE ALPHA SUBUNIT"/>
    <property type="match status" value="1"/>
</dbReference>
<organism evidence="7 8">
    <name type="scientific">Athelia psychrophila</name>
    <dbReference type="NCBI Taxonomy" id="1759441"/>
    <lineage>
        <taxon>Eukaryota</taxon>
        <taxon>Fungi</taxon>
        <taxon>Dikarya</taxon>
        <taxon>Basidiomycota</taxon>
        <taxon>Agaricomycotina</taxon>
        <taxon>Agaricomycetes</taxon>
        <taxon>Agaricomycetidae</taxon>
        <taxon>Atheliales</taxon>
        <taxon>Atheliaceae</taxon>
        <taxon>Athelia</taxon>
    </lineage>
</organism>
<dbReference type="Proteomes" id="UP000076532">
    <property type="component" value="Unassembled WGS sequence"/>
</dbReference>
<evidence type="ECO:0000256" key="3">
    <source>
        <dbReference type="ARBA" id="ARBA00022964"/>
    </source>
</evidence>
<dbReference type="EMBL" id="KV417524">
    <property type="protein sequence ID" value="KZP24736.1"/>
    <property type="molecule type" value="Genomic_DNA"/>
</dbReference>
<dbReference type="SMART" id="SM00702">
    <property type="entry name" value="P4Hc"/>
    <property type="match status" value="1"/>
</dbReference>
<evidence type="ECO:0000313" key="7">
    <source>
        <dbReference type="EMBL" id="KZP24736.1"/>
    </source>
</evidence>
<dbReference type="GO" id="GO:0005506">
    <property type="term" value="F:iron ion binding"/>
    <property type="evidence" value="ECO:0007669"/>
    <property type="project" value="InterPro"/>
</dbReference>
<evidence type="ECO:0000256" key="5">
    <source>
        <dbReference type="ARBA" id="ARBA00023004"/>
    </source>
</evidence>
<keyword evidence="5" id="KW-0408">Iron</keyword>
<dbReference type="STRING" id="436010.A0A166N7X2"/>
<dbReference type="Gene3D" id="2.60.120.620">
    <property type="entry name" value="q2cbj1_9rhob like domain"/>
    <property type="match status" value="1"/>
</dbReference>
<keyword evidence="4" id="KW-0560">Oxidoreductase</keyword>
<evidence type="ECO:0000256" key="2">
    <source>
        <dbReference type="ARBA" id="ARBA00022723"/>
    </source>
</evidence>
<dbReference type="InterPro" id="IPR006620">
    <property type="entry name" value="Pro_4_hyd_alph"/>
</dbReference>
<reference evidence="7 8" key="1">
    <citation type="journal article" date="2016" name="Mol. Biol. Evol.">
        <title>Comparative Genomics of Early-Diverging Mushroom-Forming Fungi Provides Insights into the Origins of Lignocellulose Decay Capabilities.</title>
        <authorList>
            <person name="Nagy L.G."/>
            <person name="Riley R."/>
            <person name="Tritt A."/>
            <person name="Adam C."/>
            <person name="Daum C."/>
            <person name="Floudas D."/>
            <person name="Sun H."/>
            <person name="Yadav J.S."/>
            <person name="Pangilinan J."/>
            <person name="Larsson K.H."/>
            <person name="Matsuura K."/>
            <person name="Barry K."/>
            <person name="Labutti K."/>
            <person name="Kuo R."/>
            <person name="Ohm R.A."/>
            <person name="Bhattacharya S.S."/>
            <person name="Shirouzu T."/>
            <person name="Yoshinaga Y."/>
            <person name="Martin F.M."/>
            <person name="Grigoriev I.V."/>
            <person name="Hibbett D.S."/>
        </authorList>
    </citation>
    <scope>NUCLEOTIDE SEQUENCE [LARGE SCALE GENOMIC DNA]</scope>
    <source>
        <strain evidence="7 8">CBS 109695</strain>
    </source>
</reference>
<name>A0A166N7X2_9AGAM</name>
<comment type="cofactor">
    <cofactor evidence="1">
        <name>L-ascorbate</name>
        <dbReference type="ChEBI" id="CHEBI:38290"/>
    </cofactor>
</comment>
<dbReference type="InterPro" id="IPR045054">
    <property type="entry name" value="P4HA-like"/>
</dbReference>
<feature type="domain" description="Prolyl 4-hydroxylase alpha subunit" evidence="6">
    <location>
        <begin position="42"/>
        <end position="234"/>
    </location>
</feature>
<dbReference type="GO" id="GO:0031418">
    <property type="term" value="F:L-ascorbic acid binding"/>
    <property type="evidence" value="ECO:0007669"/>
    <property type="project" value="InterPro"/>
</dbReference>
<dbReference type="AlphaFoldDB" id="A0A166N7X2"/>
<proteinExistence type="predicted"/>
<keyword evidence="8" id="KW-1185">Reference proteome</keyword>
<sequence length="237" mass="26619">MPKKQTALKGKPDGPPDVARSLRQFPTLTQKDGLTCRTLLDDQILLIDDLFTPVECKEFVKFIDSLPMELTPPKKKGEADRVNHRFSVTSVPFAQHLRDVIIPHLPSFAYPASAKGPRSEGPRLPHSLNSNIRVYKYTPEQYFGPHYDDSVRDPETGAKSEWTLLIYLTGLENGVLGGETIFEQQDRKGHSLEPITAPLTRGMALLHRHGQECLLHSGSKVISGTKYVLRSDLMFMK</sequence>
<evidence type="ECO:0000259" key="6">
    <source>
        <dbReference type="SMART" id="SM00702"/>
    </source>
</evidence>
<accession>A0A166N7X2</accession>
<dbReference type="OrthoDB" id="69177at2759"/>
<gene>
    <name evidence="7" type="ORF">FIBSPDRAFT_735219</name>
</gene>
<keyword evidence="2" id="KW-0479">Metal-binding</keyword>
<keyword evidence="3" id="KW-0223">Dioxygenase</keyword>
<protein>
    <recommendedName>
        <fullName evidence="6">Prolyl 4-hydroxylase alpha subunit domain-containing protein</fullName>
    </recommendedName>
</protein>
<dbReference type="GO" id="GO:0004656">
    <property type="term" value="F:procollagen-proline 4-dioxygenase activity"/>
    <property type="evidence" value="ECO:0007669"/>
    <property type="project" value="TreeGrafter"/>
</dbReference>
<evidence type="ECO:0000256" key="4">
    <source>
        <dbReference type="ARBA" id="ARBA00023002"/>
    </source>
</evidence>